<dbReference type="Proteomes" id="UP000514720">
    <property type="component" value="Chromosome"/>
</dbReference>
<dbReference type="KEGG" id="xcl:G4Z02_05975"/>
<dbReference type="AlphaFoldDB" id="A0A7L7KRI0"/>
<evidence type="ECO:0000313" key="2">
    <source>
        <dbReference type="EMBL" id="QMS85317.1"/>
    </source>
</evidence>
<dbReference type="Gene3D" id="3.30.420.40">
    <property type="match status" value="2"/>
</dbReference>
<accession>A0A7L7KRI0</accession>
<dbReference type="Pfam" id="PF00480">
    <property type="entry name" value="ROK"/>
    <property type="match status" value="1"/>
</dbReference>
<keyword evidence="3" id="KW-1185">Reference proteome</keyword>
<dbReference type="InterPro" id="IPR000600">
    <property type="entry name" value="ROK"/>
</dbReference>
<dbReference type="PANTHER" id="PTHR18964">
    <property type="entry name" value="ROK (REPRESSOR, ORF, KINASE) FAMILY"/>
    <property type="match status" value="1"/>
</dbReference>
<dbReference type="RefSeq" id="WP_258877109.1">
    <property type="nucleotide sequence ID" value="NZ_CP048914.1"/>
</dbReference>
<protein>
    <submittedName>
        <fullName evidence="2">ROK family protein</fullName>
    </submittedName>
</protein>
<sequence>MAIIGLDIGGTKILGAVFNDQGQIMDKEKQPSKADDGFERFMQQVYHVIDELINRSDESIQGIGIGFPGTIDQNGHVIFAPNLPVEQFDLAGHLADRYHTKVLVGNDVNLGTYGEYCELDIPYKNVIGLFPGTGLGGGIVINGELYIGQGSAGELGHIVVRKNGVKCSCGNKGCLESYASKKGILAYIKKEMKKGRKTVLKKEAKAGVVKSSQLRKAVEDGDVLTIEAIDQFKAYLGMGVGIIMNIFNPDLVIIGGGIVENFGKELMKDIRKHAKAYTLPGIYENTKLRHSKLGDDTVIYGGYHLIKSAMSTN</sequence>
<gene>
    <name evidence="2" type="ORF">G4Z02_05975</name>
</gene>
<comment type="similarity">
    <text evidence="1">Belongs to the ROK (NagC/XylR) family.</text>
</comment>
<organism evidence="2 3">
    <name type="scientific">Candidatus Xianfuyuplasma coldseepsis</name>
    <dbReference type="NCBI Taxonomy" id="2782163"/>
    <lineage>
        <taxon>Bacteria</taxon>
        <taxon>Bacillati</taxon>
        <taxon>Mycoplasmatota</taxon>
        <taxon>Mollicutes</taxon>
        <taxon>Candidatus Izemoplasmatales</taxon>
        <taxon>Candidatus Izemoplasmataceae</taxon>
        <taxon>Candidatus Xianfuyuplasma</taxon>
    </lineage>
</organism>
<dbReference type="SUPFAM" id="SSF53067">
    <property type="entry name" value="Actin-like ATPase domain"/>
    <property type="match status" value="1"/>
</dbReference>
<reference evidence="2 3" key="1">
    <citation type="submission" date="2020-02" db="EMBL/GenBank/DDBJ databases">
        <authorList>
            <person name="Zheng R.K."/>
            <person name="Sun C.M."/>
        </authorList>
    </citation>
    <scope>NUCLEOTIDE SEQUENCE [LARGE SCALE GENOMIC DNA]</scope>
    <source>
        <strain evidence="3">zrk13</strain>
    </source>
</reference>
<proteinExistence type="inferred from homology"/>
<dbReference type="PANTHER" id="PTHR18964:SF149">
    <property type="entry name" value="BIFUNCTIONAL UDP-N-ACETYLGLUCOSAMINE 2-EPIMERASE_N-ACETYLMANNOSAMINE KINASE"/>
    <property type="match status" value="1"/>
</dbReference>
<evidence type="ECO:0000313" key="3">
    <source>
        <dbReference type="Proteomes" id="UP000514720"/>
    </source>
</evidence>
<dbReference type="InterPro" id="IPR043129">
    <property type="entry name" value="ATPase_NBD"/>
</dbReference>
<dbReference type="EMBL" id="CP048914">
    <property type="protein sequence ID" value="QMS85317.1"/>
    <property type="molecule type" value="Genomic_DNA"/>
</dbReference>
<evidence type="ECO:0000256" key="1">
    <source>
        <dbReference type="ARBA" id="ARBA00006479"/>
    </source>
</evidence>
<name>A0A7L7KRI0_9MOLU</name>